<dbReference type="AlphaFoldDB" id="A0A0B0MCS6"/>
<proteinExistence type="predicted"/>
<reference evidence="2" key="1">
    <citation type="submission" date="2014-09" db="EMBL/GenBank/DDBJ databases">
        <authorList>
            <person name="Mudge J."/>
            <person name="Ramaraj T."/>
            <person name="Lindquist I.E."/>
            <person name="Bharti A.K."/>
            <person name="Sundararajan A."/>
            <person name="Cameron C.T."/>
            <person name="Woodward J.E."/>
            <person name="May G.D."/>
            <person name="Brubaker C."/>
            <person name="Broadhvest J."/>
            <person name="Wilkins T.A."/>
        </authorList>
    </citation>
    <scope>NUCLEOTIDE SEQUENCE</scope>
    <source>
        <strain evidence="2">cv. AKA8401</strain>
    </source>
</reference>
<evidence type="ECO:0000313" key="2">
    <source>
        <dbReference type="Proteomes" id="UP000032142"/>
    </source>
</evidence>
<protein>
    <submittedName>
        <fullName evidence="1">Uncharacterized protein</fullName>
    </submittedName>
</protein>
<keyword evidence="2" id="KW-1185">Reference proteome</keyword>
<organism evidence="1 2">
    <name type="scientific">Gossypium arboreum</name>
    <name type="common">Tree cotton</name>
    <name type="synonym">Gossypium nanking</name>
    <dbReference type="NCBI Taxonomy" id="29729"/>
    <lineage>
        <taxon>Eukaryota</taxon>
        <taxon>Viridiplantae</taxon>
        <taxon>Streptophyta</taxon>
        <taxon>Embryophyta</taxon>
        <taxon>Tracheophyta</taxon>
        <taxon>Spermatophyta</taxon>
        <taxon>Magnoliopsida</taxon>
        <taxon>eudicotyledons</taxon>
        <taxon>Gunneridae</taxon>
        <taxon>Pentapetalae</taxon>
        <taxon>rosids</taxon>
        <taxon>malvids</taxon>
        <taxon>Malvales</taxon>
        <taxon>Malvaceae</taxon>
        <taxon>Malvoideae</taxon>
        <taxon>Gossypium</taxon>
    </lineage>
</organism>
<dbReference type="Proteomes" id="UP000032142">
    <property type="component" value="Unassembled WGS sequence"/>
</dbReference>
<name>A0A0B0MCS6_GOSAR</name>
<accession>A0A0B0MCS6</accession>
<sequence length="55" mass="6730">MMLHTVEVIYPTHQLWIPYLFELRLLLTSKYMSHAYIVHHPLRIKVYYTLNIISE</sequence>
<evidence type="ECO:0000313" key="1">
    <source>
        <dbReference type="EMBL" id="KHF98589.1"/>
    </source>
</evidence>
<comment type="caution">
    <text evidence="1">The sequence shown here is derived from an EMBL/GenBank/DDBJ whole genome shotgun (WGS) entry which is preliminary data.</text>
</comment>
<dbReference type="EMBL" id="JRRC01044984">
    <property type="protein sequence ID" value="KHF98589.1"/>
    <property type="molecule type" value="Genomic_DNA"/>
</dbReference>
<gene>
    <name evidence="1" type="ORF">F383_37816</name>
</gene>